<gene>
    <name evidence="2" type="ORF">L248_0283</name>
</gene>
<dbReference type="InterPro" id="IPR027417">
    <property type="entry name" value="P-loop_NTPase"/>
</dbReference>
<feature type="domain" description="Schlafen group 3-like DNA/RNA helicase" evidence="1">
    <location>
        <begin position="45"/>
        <end position="390"/>
    </location>
</feature>
<dbReference type="Pfam" id="PF09848">
    <property type="entry name" value="SLFN-g3_helicase"/>
    <property type="match status" value="1"/>
</dbReference>
<evidence type="ECO:0000313" key="2">
    <source>
        <dbReference type="EMBL" id="ERL66604.1"/>
    </source>
</evidence>
<dbReference type="HOGENOM" id="CLU_009521_0_0_9"/>
<keyword evidence="3" id="KW-1185">Reference proteome</keyword>
<sequence length="409" mass="45468">MVADIDLSAATFLLGPEQTFSPDQEKLAQAVMSFVRQHLPLADHAVFVITGDAGTGKSAVLAHLFASLQTQARSGSGALAGTQNTLLVNHQEMLKIYQEVAGANPVLRKKDFMKPTPFINAAHRSGSLTDVTFVDEGHLLLTEPDRYNRFDQTNQLAEIIRASRVTVLVFDPHQVLKLKSYWDWPRLRTVLAPYPHTLFDLDTQFRVHSQAAVQSWINAFTAGTIAPWPVHPGYDLRVFADGTPLYQRIEQQDARYGLARVLATADFPFTVFGPTKWYVTAGTLRLPWDKISMTATPWAQRPETLHEVGSIYTIQGFDLNYAGIILGPSVGYDPATRQVTVDVTRYQDNEAFKKRSDLPDLTAARAQIMRNAINVLCKRGRHGLYLYAVDPQLRAALLAAQAKGEDNGH</sequence>
<dbReference type="InterPro" id="IPR018647">
    <property type="entry name" value="SLFN_3-like_DNA/RNA_helicase"/>
</dbReference>
<organism evidence="2 3">
    <name type="scientific">Schleiferilactobacillus shenzhenensis LY-73</name>
    <dbReference type="NCBI Taxonomy" id="1231336"/>
    <lineage>
        <taxon>Bacteria</taxon>
        <taxon>Bacillati</taxon>
        <taxon>Bacillota</taxon>
        <taxon>Bacilli</taxon>
        <taxon>Lactobacillales</taxon>
        <taxon>Lactobacillaceae</taxon>
        <taxon>Schleiferilactobacillus</taxon>
    </lineage>
</organism>
<dbReference type="SUPFAM" id="SSF52540">
    <property type="entry name" value="P-loop containing nucleoside triphosphate hydrolases"/>
    <property type="match status" value="1"/>
</dbReference>
<dbReference type="eggNOG" id="COG3410">
    <property type="taxonomic scope" value="Bacteria"/>
</dbReference>
<proteinExistence type="predicted"/>
<evidence type="ECO:0000259" key="1">
    <source>
        <dbReference type="Pfam" id="PF09848"/>
    </source>
</evidence>
<evidence type="ECO:0000313" key="3">
    <source>
        <dbReference type="Proteomes" id="UP000030647"/>
    </source>
</evidence>
<dbReference type="STRING" id="1231336.L248_0283"/>
<dbReference type="Gene3D" id="3.40.50.300">
    <property type="entry name" value="P-loop containing nucleotide triphosphate hydrolases"/>
    <property type="match status" value="1"/>
</dbReference>
<accession>U4TQU6</accession>
<dbReference type="Proteomes" id="UP000030647">
    <property type="component" value="Unassembled WGS sequence"/>
</dbReference>
<dbReference type="EMBL" id="KI271582">
    <property type="protein sequence ID" value="ERL66604.1"/>
    <property type="molecule type" value="Genomic_DNA"/>
</dbReference>
<protein>
    <recommendedName>
        <fullName evidence="1">Schlafen group 3-like DNA/RNA helicase domain-containing protein</fullName>
    </recommendedName>
</protein>
<reference evidence="3" key="1">
    <citation type="journal article" date="2013" name="Genome Announc.">
        <title>Whole-Genome Sequencing of Lactobacillus shenzhenensis Strain LY-73T.</title>
        <authorList>
            <person name="Lin Z."/>
            <person name="Liu Z."/>
            <person name="Yang R."/>
            <person name="Zou Y."/>
            <person name="Wan D."/>
            <person name="Chen J."/>
            <person name="Guo M."/>
            <person name="Zhao J."/>
            <person name="Fang C."/>
            <person name="Yang R."/>
            <person name="Liu F."/>
        </authorList>
    </citation>
    <scope>NUCLEOTIDE SEQUENCE [LARGE SCALE GENOMIC DNA]</scope>
    <source>
        <strain evidence="3">LY-73</strain>
    </source>
</reference>
<name>U4TQU6_9LACO</name>
<dbReference type="AlphaFoldDB" id="U4TQU6"/>